<name>A0AAD0IX40_9BURK</name>
<evidence type="ECO:0000313" key="1">
    <source>
        <dbReference type="EMBL" id="AWG27842.1"/>
    </source>
</evidence>
<dbReference type="AlphaFoldDB" id="A0AAD0IX40"/>
<evidence type="ECO:0000313" key="2">
    <source>
        <dbReference type="Proteomes" id="UP000244809"/>
    </source>
</evidence>
<dbReference type="EMBL" id="CP021067">
    <property type="protein sequence ID" value="AWG27842.1"/>
    <property type="molecule type" value="Genomic_DNA"/>
</dbReference>
<organism evidence="1 2">
    <name type="scientific">Burkholderia cenocepacia</name>
    <dbReference type="NCBI Taxonomy" id="95486"/>
    <lineage>
        <taxon>Bacteria</taxon>
        <taxon>Pseudomonadati</taxon>
        <taxon>Pseudomonadota</taxon>
        <taxon>Betaproteobacteria</taxon>
        <taxon>Burkholderiales</taxon>
        <taxon>Burkholderiaceae</taxon>
        <taxon>Burkholderia</taxon>
        <taxon>Burkholderia cepacia complex</taxon>
    </lineage>
</organism>
<reference evidence="1 2" key="1">
    <citation type="submission" date="2017-04" db="EMBL/GenBank/DDBJ databases">
        <title>Complete genome sequence of Burkholderia cenocepacia PC184 Midwest clone.</title>
        <authorList>
            <person name="Mulks M.H."/>
            <person name="Cooper V.S."/>
        </authorList>
    </citation>
    <scope>NUCLEOTIDE SEQUENCE [LARGE SCALE GENOMIC DNA]</scope>
    <source>
        <strain evidence="1 2">PC184 Mulks</strain>
    </source>
</reference>
<sequence length="81" mass="8940">MNRYALQPIENGPANAECRLRIAPESLARRGTSAIGQGPAQPIVATNARGFNRSESAIPWRHEHDQVIGNWRAAAHIKMIQ</sequence>
<protein>
    <submittedName>
        <fullName evidence="1">Uncharacterized protein</fullName>
    </submittedName>
</protein>
<proteinExistence type="predicted"/>
<dbReference type="Proteomes" id="UP000244809">
    <property type="component" value="Chromosome 1"/>
</dbReference>
<accession>A0AAD0IX40</accession>
<gene>
    <name evidence="1" type="ORF">B9Z07_02515</name>
</gene>